<organism evidence="3">
    <name type="scientific">Anopheles darlingi</name>
    <name type="common">Mosquito</name>
    <dbReference type="NCBI Taxonomy" id="43151"/>
    <lineage>
        <taxon>Eukaryota</taxon>
        <taxon>Metazoa</taxon>
        <taxon>Ecdysozoa</taxon>
        <taxon>Arthropoda</taxon>
        <taxon>Hexapoda</taxon>
        <taxon>Insecta</taxon>
        <taxon>Pterygota</taxon>
        <taxon>Neoptera</taxon>
        <taxon>Endopterygota</taxon>
        <taxon>Diptera</taxon>
        <taxon>Nematocera</taxon>
        <taxon>Culicoidea</taxon>
        <taxon>Culicidae</taxon>
        <taxon>Anophelinae</taxon>
        <taxon>Anopheles</taxon>
    </lineage>
</organism>
<dbReference type="AlphaFoldDB" id="A0A2M4D2N3"/>
<name>A0A2M4D2N3_ANODA</name>
<dbReference type="EMBL" id="GGFL01007617">
    <property type="protein sequence ID" value="MBW71795.1"/>
    <property type="molecule type" value="Transcribed_RNA"/>
</dbReference>
<evidence type="ECO:0000313" key="3">
    <source>
        <dbReference type="EMBL" id="MBW71795.1"/>
    </source>
</evidence>
<sequence length="239" mass="24944">MLGCEWFSCCCCCLVAFASNIRVLRTFGLTVSSDLIFSVEAAVPALGAPNESGVIKLTLLAVTTGVDVAPRVVAPFGVESTDGALSSDWLRIASFNFFTAATTVRSIVARWDLPLKPPESSLFLSCSSSSLSSSSSSSLLLLTLTVLSLLDEAGTVMPLSIPVSSSSSSDRLSSASSSSSPAFSSSLLSASTGSVSSSGTALYTSMQFCTLFGWSRNIRSTMLFCIKPSSSSSSNIRIW</sequence>
<feature type="region of interest" description="Disordered" evidence="1">
    <location>
        <begin position="162"/>
        <end position="184"/>
    </location>
</feature>
<reference evidence="3" key="1">
    <citation type="submission" date="2018-01" db="EMBL/GenBank/DDBJ databases">
        <title>An insight into the sialome of Amazonian anophelines.</title>
        <authorList>
            <person name="Ribeiro J.M."/>
            <person name="Scarpassa V."/>
            <person name="Calvo E."/>
        </authorList>
    </citation>
    <scope>NUCLEOTIDE SEQUENCE</scope>
</reference>
<accession>A0A2M4D2N3</accession>
<evidence type="ECO:0000256" key="1">
    <source>
        <dbReference type="SAM" id="MobiDB-lite"/>
    </source>
</evidence>
<feature type="signal peptide" evidence="2">
    <location>
        <begin position="1"/>
        <end position="18"/>
    </location>
</feature>
<feature type="chain" id="PRO_5014908549" evidence="2">
    <location>
        <begin position="19"/>
        <end position="239"/>
    </location>
</feature>
<protein>
    <submittedName>
        <fullName evidence="3">Putative cell wall integrity and stress response component 1</fullName>
    </submittedName>
</protein>
<keyword evidence="2" id="KW-0732">Signal</keyword>
<proteinExistence type="predicted"/>
<feature type="compositionally biased region" description="Low complexity" evidence="1">
    <location>
        <begin position="164"/>
        <end position="184"/>
    </location>
</feature>
<evidence type="ECO:0000256" key="2">
    <source>
        <dbReference type="SAM" id="SignalP"/>
    </source>
</evidence>